<dbReference type="Proteomes" id="UP000240424">
    <property type="component" value="Unassembled WGS sequence"/>
</dbReference>
<reference evidence="1 2" key="1">
    <citation type="submission" date="2017-01" db="EMBL/GenBank/DDBJ databases">
        <authorList>
            <consortium name="Urmite Genomes"/>
        </authorList>
    </citation>
    <scope>NUCLEOTIDE SEQUENCE [LARGE SCALE GENOMIC DNA]</scope>
    <source>
        <strain evidence="1 2">AB215</strain>
    </source>
</reference>
<dbReference type="AlphaFoldDB" id="A0A2U3PGL4"/>
<evidence type="ECO:0000313" key="2">
    <source>
        <dbReference type="Proteomes" id="UP000240424"/>
    </source>
</evidence>
<organism evidence="1 2">
    <name type="scientific">Mycobacterium numidiamassiliense</name>
    <dbReference type="NCBI Taxonomy" id="1841861"/>
    <lineage>
        <taxon>Bacteria</taxon>
        <taxon>Bacillati</taxon>
        <taxon>Actinomycetota</taxon>
        <taxon>Actinomycetes</taxon>
        <taxon>Mycobacteriales</taxon>
        <taxon>Mycobacteriaceae</taxon>
        <taxon>Mycobacterium</taxon>
    </lineage>
</organism>
<dbReference type="EMBL" id="FUEZ01000004">
    <property type="protein sequence ID" value="SPM42890.1"/>
    <property type="molecule type" value="Genomic_DNA"/>
</dbReference>
<proteinExistence type="predicted"/>
<accession>A0A2U3PGL4</accession>
<evidence type="ECO:0000313" key="1">
    <source>
        <dbReference type="EMBL" id="SPM42890.1"/>
    </source>
</evidence>
<gene>
    <name evidence="1" type="ORF">MNAB215_5110</name>
</gene>
<protein>
    <submittedName>
        <fullName evidence="1">Mycobacterium numidiamassiliense ORFan</fullName>
    </submittedName>
</protein>
<dbReference type="STRING" id="1841861.GCA_900157365_03430"/>
<keyword evidence="2" id="KW-1185">Reference proteome</keyword>
<sequence>LPVNDYAIDFAAGDELSRIVSRLHLESETPPIERRRLGSDLHGAAYVGRASVLDAHCRPNGRLARASEPGSGLHRCRF</sequence>
<feature type="non-terminal residue" evidence="1">
    <location>
        <position position="1"/>
    </location>
</feature>
<name>A0A2U3PGL4_9MYCO</name>